<evidence type="ECO:0000313" key="2">
    <source>
        <dbReference type="Proteomes" id="UP000823660"/>
    </source>
</evidence>
<comment type="caution">
    <text evidence="1">The sequence shown here is derived from an EMBL/GenBank/DDBJ whole genome shotgun (WGS) entry which is preliminary data.</text>
</comment>
<dbReference type="EMBL" id="JADIMH010000055">
    <property type="protein sequence ID" value="MBO8467782.1"/>
    <property type="molecule type" value="Genomic_DNA"/>
</dbReference>
<dbReference type="Pfam" id="PF14907">
    <property type="entry name" value="NTP_transf_5"/>
    <property type="match status" value="1"/>
</dbReference>
<evidence type="ECO:0000313" key="1">
    <source>
        <dbReference type="EMBL" id="MBO8467782.1"/>
    </source>
</evidence>
<gene>
    <name evidence="1" type="ORF">IAB99_08500</name>
</gene>
<dbReference type="InterPro" id="IPR039498">
    <property type="entry name" value="NTP_transf_5"/>
</dbReference>
<sequence>MDRQTSAFFAILESGLWETGIGRPECFPLDAGQWEDVFRMSVRQTVTGITYRGLLHLPEKFLPPVQLLVRWTSEADRIERGNFRMDSALVSLNGFFLENGIRPVLQKGQGVAAMYRYPAARECGDIDLYFTAEEERVRAEELVRKAGCRVRSMPDGSSSYRWKGIEVEHHGRLVDICSPFRKKHVDSFIGKYGFEDMKLHSDAGDTCIMVPSPMLNLLMLNAHVFKHASGWGIGMRQICDMAVACSVLRERIDFDEMRAMERKAGLAGWSAVLYSFMEKYLALEWNSYACTGRASSRAGRLLDTVLEGGNFGFYTRASMKPGGPLWRRKLRTAGAFLRNCGFSMGVAPGEAFWAFVSLVAGQKHNYGKQ</sequence>
<dbReference type="AlphaFoldDB" id="A0A9D9I881"/>
<accession>A0A9D9I881</accession>
<reference evidence="1" key="1">
    <citation type="submission" date="2020-10" db="EMBL/GenBank/DDBJ databases">
        <authorList>
            <person name="Gilroy R."/>
        </authorList>
    </citation>
    <scope>NUCLEOTIDE SEQUENCE</scope>
    <source>
        <strain evidence="1">B1-15692</strain>
    </source>
</reference>
<dbReference type="Proteomes" id="UP000823660">
    <property type="component" value="Unassembled WGS sequence"/>
</dbReference>
<proteinExistence type="predicted"/>
<protein>
    <submittedName>
        <fullName evidence="1">Nucleotidyltransferase family protein</fullName>
    </submittedName>
</protein>
<organism evidence="1 2">
    <name type="scientific">Candidatus Cryptobacteroides faecipullorum</name>
    <dbReference type="NCBI Taxonomy" id="2840764"/>
    <lineage>
        <taxon>Bacteria</taxon>
        <taxon>Pseudomonadati</taxon>
        <taxon>Bacteroidota</taxon>
        <taxon>Bacteroidia</taxon>
        <taxon>Bacteroidales</taxon>
        <taxon>Candidatus Cryptobacteroides</taxon>
    </lineage>
</organism>
<reference evidence="1" key="2">
    <citation type="journal article" date="2021" name="PeerJ">
        <title>Extensive microbial diversity within the chicken gut microbiome revealed by metagenomics and culture.</title>
        <authorList>
            <person name="Gilroy R."/>
            <person name="Ravi A."/>
            <person name="Getino M."/>
            <person name="Pursley I."/>
            <person name="Horton D.L."/>
            <person name="Alikhan N.F."/>
            <person name="Baker D."/>
            <person name="Gharbi K."/>
            <person name="Hall N."/>
            <person name="Watson M."/>
            <person name="Adriaenssens E.M."/>
            <person name="Foster-Nyarko E."/>
            <person name="Jarju S."/>
            <person name="Secka A."/>
            <person name="Antonio M."/>
            <person name="Oren A."/>
            <person name="Chaudhuri R.R."/>
            <person name="La Ragione R."/>
            <person name="Hildebrand F."/>
            <person name="Pallen M.J."/>
        </authorList>
    </citation>
    <scope>NUCLEOTIDE SEQUENCE</scope>
    <source>
        <strain evidence="1">B1-15692</strain>
    </source>
</reference>
<name>A0A9D9I881_9BACT</name>